<organism evidence="2 3">
    <name type="scientific">Piloderma croceum (strain F 1598)</name>
    <dbReference type="NCBI Taxonomy" id="765440"/>
    <lineage>
        <taxon>Eukaryota</taxon>
        <taxon>Fungi</taxon>
        <taxon>Dikarya</taxon>
        <taxon>Basidiomycota</taxon>
        <taxon>Agaricomycotina</taxon>
        <taxon>Agaricomycetes</taxon>
        <taxon>Agaricomycetidae</taxon>
        <taxon>Atheliales</taxon>
        <taxon>Atheliaceae</taxon>
        <taxon>Piloderma</taxon>
    </lineage>
</organism>
<dbReference type="InParanoid" id="A0A0C3EU33"/>
<evidence type="ECO:0000256" key="1">
    <source>
        <dbReference type="SAM" id="MobiDB-lite"/>
    </source>
</evidence>
<accession>A0A0C3EU33</accession>
<proteinExistence type="predicted"/>
<dbReference type="AlphaFoldDB" id="A0A0C3EU33"/>
<dbReference type="HOGENOM" id="CLU_151438_0_0_1"/>
<dbReference type="EMBL" id="KN833356">
    <property type="protein sequence ID" value="KIM71326.1"/>
    <property type="molecule type" value="Genomic_DNA"/>
</dbReference>
<dbReference type="Proteomes" id="UP000054166">
    <property type="component" value="Unassembled WGS sequence"/>
</dbReference>
<feature type="compositionally biased region" description="Polar residues" evidence="1">
    <location>
        <begin position="61"/>
        <end position="73"/>
    </location>
</feature>
<reference evidence="2 3" key="1">
    <citation type="submission" date="2014-04" db="EMBL/GenBank/DDBJ databases">
        <authorList>
            <consortium name="DOE Joint Genome Institute"/>
            <person name="Kuo A."/>
            <person name="Tarkka M."/>
            <person name="Buscot F."/>
            <person name="Kohler A."/>
            <person name="Nagy L.G."/>
            <person name="Floudas D."/>
            <person name="Copeland A."/>
            <person name="Barry K.W."/>
            <person name="Cichocki N."/>
            <person name="Veneault-Fourrey C."/>
            <person name="LaButti K."/>
            <person name="Lindquist E.A."/>
            <person name="Lipzen A."/>
            <person name="Lundell T."/>
            <person name="Morin E."/>
            <person name="Murat C."/>
            <person name="Sun H."/>
            <person name="Tunlid A."/>
            <person name="Henrissat B."/>
            <person name="Grigoriev I.V."/>
            <person name="Hibbett D.S."/>
            <person name="Martin F."/>
            <person name="Nordberg H.P."/>
            <person name="Cantor M.N."/>
            <person name="Hua S.X."/>
        </authorList>
    </citation>
    <scope>NUCLEOTIDE SEQUENCE [LARGE SCALE GENOMIC DNA]</scope>
    <source>
        <strain evidence="2 3">F 1598</strain>
    </source>
</reference>
<gene>
    <name evidence="2" type="ORF">PILCRDRAFT_17166</name>
</gene>
<evidence type="ECO:0000313" key="3">
    <source>
        <dbReference type="Proteomes" id="UP000054166"/>
    </source>
</evidence>
<sequence length="142" mass="15085">MSNPALTKGSTTRSSNPTRNHSSNPTTQQSQITLDDVNTGIAAAASSELARQAPLLPPINIASQGYSLPTSSVIHPPPKKRKPVAAPDPVSTTSKPPRNSKKRKQKATTPSPQPVQSPSSRKSSPIPATMYRHIPMAKFTAE</sequence>
<feature type="compositionally biased region" description="Polar residues" evidence="1">
    <location>
        <begin position="1"/>
        <end position="33"/>
    </location>
</feature>
<evidence type="ECO:0000313" key="2">
    <source>
        <dbReference type="EMBL" id="KIM71326.1"/>
    </source>
</evidence>
<feature type="region of interest" description="Disordered" evidence="1">
    <location>
        <begin position="1"/>
        <end position="35"/>
    </location>
</feature>
<name>A0A0C3EU33_PILCF</name>
<feature type="compositionally biased region" description="Low complexity" evidence="1">
    <location>
        <begin position="114"/>
        <end position="127"/>
    </location>
</feature>
<reference evidence="3" key="2">
    <citation type="submission" date="2015-01" db="EMBL/GenBank/DDBJ databases">
        <title>Evolutionary Origins and Diversification of the Mycorrhizal Mutualists.</title>
        <authorList>
            <consortium name="DOE Joint Genome Institute"/>
            <consortium name="Mycorrhizal Genomics Consortium"/>
            <person name="Kohler A."/>
            <person name="Kuo A."/>
            <person name="Nagy L.G."/>
            <person name="Floudas D."/>
            <person name="Copeland A."/>
            <person name="Barry K.W."/>
            <person name="Cichocki N."/>
            <person name="Veneault-Fourrey C."/>
            <person name="LaButti K."/>
            <person name="Lindquist E.A."/>
            <person name="Lipzen A."/>
            <person name="Lundell T."/>
            <person name="Morin E."/>
            <person name="Murat C."/>
            <person name="Riley R."/>
            <person name="Ohm R."/>
            <person name="Sun H."/>
            <person name="Tunlid A."/>
            <person name="Henrissat B."/>
            <person name="Grigoriev I.V."/>
            <person name="Hibbett D.S."/>
            <person name="Martin F."/>
        </authorList>
    </citation>
    <scope>NUCLEOTIDE SEQUENCE [LARGE SCALE GENOMIC DNA]</scope>
    <source>
        <strain evidence="3">F 1598</strain>
    </source>
</reference>
<protein>
    <submittedName>
        <fullName evidence="2">Uncharacterized protein</fullName>
    </submittedName>
</protein>
<keyword evidence="3" id="KW-1185">Reference proteome</keyword>
<feature type="region of interest" description="Disordered" evidence="1">
    <location>
        <begin position="60"/>
        <end position="142"/>
    </location>
</feature>